<evidence type="ECO:0000256" key="22">
    <source>
        <dbReference type="ARBA" id="ARBA00047899"/>
    </source>
</evidence>
<feature type="region of interest" description="Disordered" evidence="25">
    <location>
        <begin position="6349"/>
        <end position="6371"/>
    </location>
</feature>
<feature type="domain" description="Ig-like" evidence="27">
    <location>
        <begin position="3413"/>
        <end position="3503"/>
    </location>
</feature>
<keyword evidence="10" id="KW-0479">Metal-binding</keyword>
<evidence type="ECO:0000256" key="9">
    <source>
        <dbReference type="ARBA" id="ARBA00022679"/>
    </source>
</evidence>
<evidence type="ECO:0000256" key="20">
    <source>
        <dbReference type="ARBA" id="ARBA00023179"/>
    </source>
</evidence>
<dbReference type="FunFam" id="2.60.40.10:FF:000567">
    <property type="entry name" value="Uncharacterized protein, isoform G"/>
    <property type="match status" value="3"/>
</dbReference>
<feature type="compositionally biased region" description="Basic and acidic residues" evidence="25">
    <location>
        <begin position="2426"/>
        <end position="2435"/>
    </location>
</feature>
<feature type="domain" description="Fibronectin type-III" evidence="28">
    <location>
        <begin position="4883"/>
        <end position="4980"/>
    </location>
</feature>
<dbReference type="FunFam" id="2.60.40.10:FF:000056">
    <property type="entry name" value="twitchin isoform X4"/>
    <property type="match status" value="11"/>
</dbReference>
<evidence type="ECO:0000256" key="7">
    <source>
        <dbReference type="ARBA" id="ARBA00022527"/>
    </source>
</evidence>
<feature type="compositionally biased region" description="Basic and acidic residues" evidence="25">
    <location>
        <begin position="1003"/>
        <end position="1014"/>
    </location>
</feature>
<dbReference type="SUPFAM" id="SSF56112">
    <property type="entry name" value="Protein kinase-like (PK-like)"/>
    <property type="match status" value="1"/>
</dbReference>
<feature type="domain" description="Ig-like" evidence="27">
    <location>
        <begin position="3708"/>
        <end position="3796"/>
    </location>
</feature>
<feature type="region of interest" description="Disordered" evidence="25">
    <location>
        <begin position="204"/>
        <end position="451"/>
    </location>
</feature>
<dbReference type="InterPro" id="IPR013783">
    <property type="entry name" value="Ig-like_fold"/>
</dbReference>
<dbReference type="GO" id="GO:0004674">
    <property type="term" value="F:protein serine/threonine kinase activity"/>
    <property type="evidence" value="ECO:0007669"/>
    <property type="project" value="UniProtKB-KW"/>
</dbReference>
<feature type="compositionally biased region" description="Polar residues" evidence="25">
    <location>
        <begin position="292"/>
        <end position="307"/>
    </location>
</feature>
<feature type="region of interest" description="Disordered" evidence="25">
    <location>
        <begin position="7101"/>
        <end position="7160"/>
    </location>
</feature>
<dbReference type="FunFam" id="2.60.40.10:FF:002083">
    <property type="entry name" value="Protein CBR-UNC-22"/>
    <property type="match status" value="2"/>
</dbReference>
<feature type="domain" description="Fibronectin type-III" evidence="28">
    <location>
        <begin position="3610"/>
        <end position="3704"/>
    </location>
</feature>
<comment type="caution">
    <text evidence="29">The sequence shown here is derived from an EMBL/GenBank/DDBJ whole genome shotgun (WGS) entry which is preliminary data.</text>
</comment>
<dbReference type="CDD" id="cd05748">
    <property type="entry name" value="Ig_Titin_like"/>
    <property type="match status" value="1"/>
</dbReference>
<organism evidence="29 30">
    <name type="scientific">Steinernema hermaphroditum</name>
    <dbReference type="NCBI Taxonomy" id="289476"/>
    <lineage>
        <taxon>Eukaryota</taxon>
        <taxon>Metazoa</taxon>
        <taxon>Ecdysozoa</taxon>
        <taxon>Nematoda</taxon>
        <taxon>Chromadorea</taxon>
        <taxon>Rhabditida</taxon>
        <taxon>Tylenchina</taxon>
        <taxon>Panagrolaimomorpha</taxon>
        <taxon>Strongyloidoidea</taxon>
        <taxon>Steinernematidae</taxon>
        <taxon>Steinernema</taxon>
    </lineage>
</organism>
<feature type="domain" description="Fibronectin type-III" evidence="28">
    <location>
        <begin position="5579"/>
        <end position="5677"/>
    </location>
</feature>
<dbReference type="EMBL" id="JAUCMV010000005">
    <property type="protein sequence ID" value="KAK0400068.1"/>
    <property type="molecule type" value="Genomic_DNA"/>
</dbReference>
<feature type="domain" description="Fibronectin type-III" evidence="28">
    <location>
        <begin position="3904"/>
        <end position="3997"/>
    </location>
</feature>
<feature type="domain" description="Fibronectin type-III" evidence="28">
    <location>
        <begin position="5481"/>
        <end position="5576"/>
    </location>
</feature>
<evidence type="ECO:0000313" key="30">
    <source>
        <dbReference type="Proteomes" id="UP001175271"/>
    </source>
</evidence>
<evidence type="ECO:0000256" key="12">
    <source>
        <dbReference type="ARBA" id="ARBA00022741"/>
    </source>
</evidence>
<dbReference type="FunFam" id="2.60.40.10:FF:000147">
    <property type="entry name" value="Myosin light chain kinase"/>
    <property type="match status" value="1"/>
</dbReference>
<feature type="domain" description="Ig-like" evidence="27">
    <location>
        <begin position="1359"/>
        <end position="1448"/>
    </location>
</feature>
<feature type="domain" description="Ig-like" evidence="27">
    <location>
        <begin position="1292"/>
        <end position="1355"/>
    </location>
</feature>
<dbReference type="Gene3D" id="2.60.40.10">
    <property type="entry name" value="Immunoglobulins"/>
    <property type="match status" value="59"/>
</dbReference>
<keyword evidence="12 24" id="KW-0547">Nucleotide-binding</keyword>
<keyword evidence="6" id="KW-0963">Cytoplasm</keyword>
<comment type="catalytic activity">
    <reaction evidence="22">
        <text>L-threonyl-[protein] + ATP = O-phospho-L-threonyl-[protein] + ADP + H(+)</text>
        <dbReference type="Rhea" id="RHEA:46608"/>
        <dbReference type="Rhea" id="RHEA-COMP:11060"/>
        <dbReference type="Rhea" id="RHEA-COMP:11605"/>
        <dbReference type="ChEBI" id="CHEBI:15378"/>
        <dbReference type="ChEBI" id="CHEBI:30013"/>
        <dbReference type="ChEBI" id="CHEBI:30616"/>
        <dbReference type="ChEBI" id="CHEBI:61977"/>
        <dbReference type="ChEBI" id="CHEBI:456216"/>
        <dbReference type="EC" id="2.7.11.1"/>
    </reaction>
</comment>
<evidence type="ECO:0000256" key="6">
    <source>
        <dbReference type="ARBA" id="ARBA00022490"/>
    </source>
</evidence>
<feature type="domain" description="Fibronectin type-III" evidence="28">
    <location>
        <begin position="4490"/>
        <end position="4585"/>
    </location>
</feature>
<protein>
    <recommendedName>
        <fullName evidence="4">non-specific serine/threonine protein kinase</fullName>
        <ecNumber evidence="4">2.7.11.1</ecNumber>
    </recommendedName>
</protein>
<dbReference type="GO" id="GO:0045214">
    <property type="term" value="P:sarcomere organization"/>
    <property type="evidence" value="ECO:0007669"/>
    <property type="project" value="TreeGrafter"/>
</dbReference>
<evidence type="ECO:0000256" key="15">
    <source>
        <dbReference type="ARBA" id="ARBA00022840"/>
    </source>
</evidence>
<feature type="domain" description="Ig-like" evidence="27">
    <location>
        <begin position="2823"/>
        <end position="2909"/>
    </location>
</feature>
<feature type="compositionally biased region" description="Basic and acidic residues" evidence="25">
    <location>
        <begin position="371"/>
        <end position="390"/>
    </location>
</feature>
<feature type="domain" description="Fibronectin type-III" evidence="28">
    <location>
        <begin position="5079"/>
        <end position="5173"/>
    </location>
</feature>
<feature type="domain" description="Ig-like" evidence="27">
    <location>
        <begin position="4295"/>
        <end position="4397"/>
    </location>
</feature>
<feature type="domain" description="Fibronectin type-III" evidence="28">
    <location>
        <begin position="2432"/>
        <end position="2526"/>
    </location>
</feature>
<name>A0AA39LK14_9BILA</name>
<dbReference type="SUPFAM" id="SSF48726">
    <property type="entry name" value="Immunoglobulin"/>
    <property type="match status" value="28"/>
</dbReference>
<feature type="region of interest" description="Disordered" evidence="25">
    <location>
        <begin position="4766"/>
        <end position="4810"/>
    </location>
</feature>
<keyword evidence="18" id="KW-0130">Cell adhesion</keyword>
<dbReference type="PROSITE" id="PS00107">
    <property type="entry name" value="PROTEIN_KINASE_ATP"/>
    <property type="match status" value="1"/>
</dbReference>
<dbReference type="FunFam" id="2.60.40.10:FF:000160">
    <property type="entry name" value="Titin a"/>
    <property type="match status" value="10"/>
</dbReference>
<evidence type="ECO:0000256" key="13">
    <source>
        <dbReference type="ARBA" id="ARBA00022777"/>
    </source>
</evidence>
<evidence type="ECO:0000256" key="18">
    <source>
        <dbReference type="ARBA" id="ARBA00022889"/>
    </source>
</evidence>
<evidence type="ECO:0000256" key="1">
    <source>
        <dbReference type="ARBA" id="ARBA00001946"/>
    </source>
</evidence>
<comment type="subcellular location">
    <subcellularLocation>
        <location evidence="2">Cytoplasm</location>
    </subcellularLocation>
</comment>
<dbReference type="PROSITE" id="PS50011">
    <property type="entry name" value="PROTEIN_KINASE_DOM"/>
    <property type="match status" value="1"/>
</dbReference>
<feature type="domain" description="Ig-like" evidence="27">
    <location>
        <begin position="6732"/>
        <end position="6820"/>
    </location>
</feature>
<dbReference type="Pfam" id="PF00041">
    <property type="entry name" value="fn3"/>
    <property type="match status" value="31"/>
</dbReference>
<feature type="region of interest" description="Disordered" evidence="25">
    <location>
        <begin position="835"/>
        <end position="868"/>
    </location>
</feature>
<evidence type="ECO:0000313" key="29">
    <source>
        <dbReference type="EMBL" id="KAK0400068.1"/>
    </source>
</evidence>
<dbReference type="InterPro" id="IPR008271">
    <property type="entry name" value="Ser/Thr_kinase_AS"/>
</dbReference>
<evidence type="ECO:0000256" key="8">
    <source>
        <dbReference type="ARBA" id="ARBA00022553"/>
    </source>
</evidence>
<feature type="region of interest" description="Disordered" evidence="25">
    <location>
        <begin position="1235"/>
        <end position="1268"/>
    </location>
</feature>
<dbReference type="InterPro" id="IPR003599">
    <property type="entry name" value="Ig_sub"/>
</dbReference>
<feature type="binding site" evidence="24">
    <location>
        <position position="6438"/>
    </location>
    <ligand>
        <name>ATP</name>
        <dbReference type="ChEBI" id="CHEBI:30616"/>
    </ligand>
</feature>
<dbReference type="InterPro" id="IPR011009">
    <property type="entry name" value="Kinase-like_dom_sf"/>
</dbReference>
<feature type="domain" description="Fibronectin type-III" evidence="28">
    <location>
        <begin position="3806"/>
        <end position="3898"/>
    </location>
</feature>
<feature type="region of interest" description="Disordered" evidence="25">
    <location>
        <begin position="2406"/>
        <end position="2438"/>
    </location>
</feature>
<feature type="domain" description="Ig-like" evidence="27">
    <location>
        <begin position="6855"/>
        <end position="6942"/>
    </location>
</feature>
<evidence type="ECO:0000256" key="3">
    <source>
        <dbReference type="ARBA" id="ARBA00006692"/>
    </source>
</evidence>
<evidence type="ECO:0000256" key="24">
    <source>
        <dbReference type="PROSITE-ProRule" id="PRU10141"/>
    </source>
</evidence>
<feature type="domain" description="Ig-like" evidence="27">
    <location>
        <begin position="7006"/>
        <end position="7094"/>
    </location>
</feature>
<feature type="compositionally biased region" description="Basic and acidic residues" evidence="25">
    <location>
        <begin position="209"/>
        <end position="226"/>
    </location>
</feature>
<feature type="domain" description="Ig-like" evidence="27">
    <location>
        <begin position="6165"/>
        <end position="6254"/>
    </location>
</feature>
<feature type="domain" description="Fibronectin type-III" evidence="28">
    <location>
        <begin position="5179"/>
        <end position="5274"/>
    </location>
</feature>
<feature type="compositionally biased region" description="Basic residues" evidence="25">
    <location>
        <begin position="7151"/>
        <end position="7160"/>
    </location>
</feature>
<feature type="domain" description="Fibronectin type-III" evidence="28">
    <location>
        <begin position="4198"/>
        <end position="4290"/>
    </location>
</feature>
<dbReference type="GO" id="GO:0005524">
    <property type="term" value="F:ATP binding"/>
    <property type="evidence" value="ECO:0007669"/>
    <property type="project" value="UniProtKB-UniRule"/>
</dbReference>
<feature type="compositionally biased region" description="Basic and acidic residues" evidence="25">
    <location>
        <begin position="1091"/>
        <end position="1107"/>
    </location>
</feature>
<feature type="domain" description="Fibronectin type-III" evidence="28">
    <location>
        <begin position="3213"/>
        <end position="3309"/>
    </location>
</feature>
<feature type="domain" description="Fibronectin type-III" evidence="28">
    <location>
        <begin position="5872"/>
        <end position="5966"/>
    </location>
</feature>
<dbReference type="GO" id="GO:0031430">
    <property type="term" value="C:M band"/>
    <property type="evidence" value="ECO:0007669"/>
    <property type="project" value="TreeGrafter"/>
</dbReference>
<keyword evidence="16" id="KW-0460">Magnesium</keyword>
<feature type="compositionally biased region" description="Basic and acidic residues" evidence="25">
    <location>
        <begin position="271"/>
        <end position="289"/>
    </location>
</feature>
<dbReference type="FunFam" id="2.60.40.10:FF:000107">
    <property type="entry name" value="Myosin, light chain kinase a"/>
    <property type="match status" value="3"/>
</dbReference>
<dbReference type="CDD" id="cd00063">
    <property type="entry name" value="FN3"/>
    <property type="match status" value="31"/>
</dbReference>
<evidence type="ECO:0000256" key="17">
    <source>
        <dbReference type="ARBA" id="ARBA00022860"/>
    </source>
</evidence>
<dbReference type="FunFam" id="2.60.40.10:FF:000051">
    <property type="entry name" value="Uncharacterized protein, isoform J"/>
    <property type="match status" value="5"/>
</dbReference>
<keyword evidence="7" id="KW-0723">Serine/threonine-protein kinase</keyword>
<dbReference type="Proteomes" id="UP001175271">
    <property type="component" value="Unassembled WGS sequence"/>
</dbReference>
<feature type="domain" description="Fibronectin type-III" evidence="28">
    <location>
        <begin position="5376"/>
        <end position="5475"/>
    </location>
</feature>
<dbReference type="FunFam" id="1.10.510.10:FF:000321">
    <property type="entry name" value="Bent, isoform C"/>
    <property type="match status" value="1"/>
</dbReference>
<feature type="domain" description="Fibronectin type-III" evidence="28">
    <location>
        <begin position="3018"/>
        <end position="3112"/>
    </location>
</feature>
<dbReference type="FunFam" id="2.60.40.10:FF:000097">
    <property type="entry name" value="Bent, isoform F"/>
    <property type="match status" value="1"/>
</dbReference>
<feature type="domain" description="Fibronectin type-III" evidence="28">
    <location>
        <begin position="1740"/>
        <end position="1832"/>
    </location>
</feature>
<dbReference type="FunFam" id="2.60.40.10:FF:000031">
    <property type="entry name" value="Myosin-binding protein C, slow type"/>
    <property type="match status" value="5"/>
</dbReference>
<dbReference type="FunFam" id="2.60.40.10:FF:000504">
    <property type="entry name" value="Bent, isoform J"/>
    <property type="match status" value="1"/>
</dbReference>
<proteinExistence type="inferred from homology"/>
<dbReference type="InterPro" id="IPR003961">
    <property type="entry name" value="FN3_dom"/>
</dbReference>
<evidence type="ECO:0000256" key="19">
    <source>
        <dbReference type="ARBA" id="ARBA00023157"/>
    </source>
</evidence>
<accession>A0AA39LK14</accession>
<dbReference type="PROSITE" id="PS00108">
    <property type="entry name" value="PROTEIN_KINASE_ST"/>
    <property type="match status" value="1"/>
</dbReference>
<dbReference type="FunFam" id="2.60.40.10:FF:000460">
    <property type="entry name" value="Bent, isoform J"/>
    <property type="match status" value="1"/>
</dbReference>
<feature type="domain" description="Ig-like" evidence="27">
    <location>
        <begin position="6072"/>
        <end position="6160"/>
    </location>
</feature>
<feature type="domain" description="Fibronectin type-III" evidence="28">
    <location>
        <begin position="2627"/>
        <end position="2720"/>
    </location>
</feature>
<feature type="compositionally biased region" description="Polar residues" evidence="25">
    <location>
        <begin position="393"/>
        <end position="404"/>
    </location>
</feature>
<feature type="domain" description="Ig-like" evidence="27">
    <location>
        <begin position="1937"/>
        <end position="2028"/>
    </location>
</feature>
<dbReference type="GO" id="GO:0032956">
    <property type="term" value="P:regulation of actin cytoskeleton organization"/>
    <property type="evidence" value="ECO:0007669"/>
    <property type="project" value="UniProtKB-ARBA"/>
</dbReference>
<keyword evidence="8" id="KW-0597">Phosphoprotein</keyword>
<keyword evidence="20" id="KW-0514">Muscle protein</keyword>
<keyword evidence="15 24" id="KW-0067">ATP-binding</keyword>
<evidence type="ECO:0000259" key="28">
    <source>
        <dbReference type="PROSITE" id="PS50853"/>
    </source>
</evidence>
<feature type="domain" description="Ig-like" evidence="27">
    <location>
        <begin position="1454"/>
        <end position="1545"/>
    </location>
</feature>
<dbReference type="GO" id="GO:0032982">
    <property type="term" value="C:myosin filament"/>
    <property type="evidence" value="ECO:0007669"/>
    <property type="project" value="UniProtKB-KW"/>
</dbReference>
<feature type="domain" description="Fibronectin type-III" evidence="28">
    <location>
        <begin position="2333"/>
        <end position="2425"/>
    </location>
</feature>
<feature type="domain" description="Fibronectin type-III" evidence="28">
    <location>
        <begin position="5972"/>
        <end position="6067"/>
    </location>
</feature>
<feature type="domain" description="Ig-like" evidence="27">
    <location>
        <begin position="3116"/>
        <end position="3206"/>
    </location>
</feature>
<keyword evidence="30" id="KW-1185">Reference proteome</keyword>
<feature type="compositionally biased region" description="Polar residues" evidence="25">
    <location>
        <begin position="2414"/>
        <end position="2424"/>
    </location>
</feature>
<dbReference type="GO" id="GO:0050793">
    <property type="term" value="P:regulation of developmental process"/>
    <property type="evidence" value="ECO:0007669"/>
    <property type="project" value="UniProtKB-ARBA"/>
</dbReference>
<comment type="catalytic activity">
    <reaction evidence="23">
        <text>L-seryl-[protein] + ATP = O-phospho-L-seryl-[protein] + ADP + H(+)</text>
        <dbReference type="Rhea" id="RHEA:17989"/>
        <dbReference type="Rhea" id="RHEA-COMP:9863"/>
        <dbReference type="Rhea" id="RHEA-COMP:11604"/>
        <dbReference type="ChEBI" id="CHEBI:15378"/>
        <dbReference type="ChEBI" id="CHEBI:29999"/>
        <dbReference type="ChEBI" id="CHEBI:30616"/>
        <dbReference type="ChEBI" id="CHEBI:83421"/>
        <dbReference type="ChEBI" id="CHEBI:456216"/>
        <dbReference type="EC" id="2.7.11.1"/>
    </reaction>
</comment>
<dbReference type="PROSITE" id="PS50853">
    <property type="entry name" value="FN3"/>
    <property type="match status" value="31"/>
</dbReference>
<dbReference type="InterPro" id="IPR036116">
    <property type="entry name" value="FN3_sf"/>
</dbReference>
<feature type="compositionally biased region" description="Low complexity" evidence="25">
    <location>
        <begin position="967"/>
        <end position="981"/>
    </location>
</feature>
<keyword evidence="19" id="KW-1015">Disulfide bond</keyword>
<dbReference type="EC" id="2.7.11.1" evidence="4"/>
<dbReference type="Pfam" id="PF00069">
    <property type="entry name" value="Pkinase"/>
    <property type="match status" value="1"/>
</dbReference>
<feature type="domain" description="Ig-like" evidence="27">
    <location>
        <begin position="472"/>
        <end position="560"/>
    </location>
</feature>
<feature type="compositionally biased region" description="Basic and acidic residues" evidence="25">
    <location>
        <begin position="1240"/>
        <end position="1268"/>
    </location>
</feature>
<dbReference type="PANTHER" id="PTHR14340">
    <property type="entry name" value="MICROFIBRIL-ASSOCIATED GLYCOPROTEIN 3"/>
    <property type="match status" value="1"/>
</dbReference>
<keyword evidence="9" id="KW-0808">Transferase</keyword>
<feature type="domain" description="Fibronectin type-III" evidence="28">
    <location>
        <begin position="2726"/>
        <end position="2819"/>
    </location>
</feature>
<dbReference type="PRINTS" id="PR00014">
    <property type="entry name" value="FNTYPEIII"/>
</dbReference>
<feature type="region of interest" description="Disordered" evidence="25">
    <location>
        <begin position="941"/>
        <end position="1107"/>
    </location>
</feature>
<feature type="compositionally biased region" description="Low complexity" evidence="25">
    <location>
        <begin position="947"/>
        <end position="959"/>
    </location>
</feature>
<feature type="domain" description="Fibronectin type-III" evidence="28">
    <location>
        <begin position="3511"/>
        <end position="3604"/>
    </location>
</feature>
<dbReference type="SMART" id="SM00409">
    <property type="entry name" value="IG"/>
    <property type="match status" value="28"/>
</dbReference>
<feature type="domain" description="Ig-like" evidence="27">
    <location>
        <begin position="4589"/>
        <end position="4674"/>
    </location>
</feature>
<dbReference type="SMART" id="SM00060">
    <property type="entry name" value="FN3"/>
    <property type="match status" value="31"/>
</dbReference>
<dbReference type="FunFam" id="3.30.200.20:FF:000249">
    <property type="entry name" value="twitchin isoform X2"/>
    <property type="match status" value="1"/>
</dbReference>
<dbReference type="SMART" id="SM00220">
    <property type="entry name" value="S_TKc"/>
    <property type="match status" value="1"/>
</dbReference>
<dbReference type="GO" id="GO:0008307">
    <property type="term" value="F:structural constituent of muscle"/>
    <property type="evidence" value="ECO:0007669"/>
    <property type="project" value="TreeGrafter"/>
</dbReference>
<feature type="domain" description="Ig-like" evidence="27">
    <location>
        <begin position="1129"/>
        <end position="1222"/>
    </location>
</feature>
<dbReference type="InterPro" id="IPR036179">
    <property type="entry name" value="Ig-like_dom_sf"/>
</dbReference>
<feature type="domain" description="Protein kinase" evidence="26">
    <location>
        <begin position="6409"/>
        <end position="6664"/>
    </location>
</feature>
<dbReference type="PROSITE" id="PS50835">
    <property type="entry name" value="IG_LIKE"/>
    <property type="match status" value="22"/>
</dbReference>
<dbReference type="InterPro" id="IPR017441">
    <property type="entry name" value="Protein_kinase_ATP_BS"/>
</dbReference>
<dbReference type="FunFam" id="2.60.40.10:FF:000003">
    <property type="entry name" value="Titin isoform E"/>
    <property type="match status" value="3"/>
</dbReference>
<comment type="similarity">
    <text evidence="3">Belongs to the protein kinase superfamily. CAMK Ser/Thr protein kinase family.</text>
</comment>
<keyword evidence="21" id="KW-0393">Immunoglobulin domain</keyword>
<dbReference type="InterPro" id="IPR000719">
    <property type="entry name" value="Prot_kinase_dom"/>
</dbReference>
<dbReference type="FunFam" id="2.60.40.10:FF:000127">
    <property type="entry name" value="titin isoform X1"/>
    <property type="match status" value="3"/>
</dbReference>
<dbReference type="SMART" id="SM00408">
    <property type="entry name" value="IGc2"/>
    <property type="match status" value="22"/>
</dbReference>
<evidence type="ECO:0000256" key="16">
    <source>
        <dbReference type="ARBA" id="ARBA00022842"/>
    </source>
</evidence>
<feature type="domain" description="Fibronectin type-III" evidence="28">
    <location>
        <begin position="4681"/>
        <end position="4775"/>
    </location>
</feature>
<feature type="domain" description="Fibronectin type-III" evidence="28">
    <location>
        <begin position="6263"/>
        <end position="6356"/>
    </location>
</feature>
<sequence>MPGAPRFTQKPSIQQTASGDLLMECHLEADPPPTIVWHHAGTPISESSRVTLSLVQLQNILYKASLVIKEPNANDGGAYKCTASNQLGESNANINLNFAGGGDDAKASKGPTFVGKPRIIPRDGGALIVMECRVKSASRPTARWMKDGVPISMGAVFHEVFADLGDGTFLCQLEIRGPSASDAGQYRCTIKNDQGETNANLALNFEQDQDQKEGRRSPSVNREGRKSPRPPSRPGSPRKREGTPSRSKKSREGTPKKSVKSRTSTPTQEVDTLKPEDARRRERSEKMEVDQSIYNKTESRFNDTTNWRGEEEEGAKWQPSKGAKEPQSATGKPETKRKGTTKQESEACGFRNVSEVDKKSSVTTEKTLLGETEKKITSKIETEKSEKSEKSTLGVSSKTASPRLSISKEGPSESPSASPRGSISEKAPSPAPAAARSELKAPARPRMSVSPTPTVFEEYSTVKARDSYKRAPVVLEPAKSKVAHHGESVTLEVEFQCHTSTRITWFKDGKPIKPSEECTTFFDGQIARLHIRKMTEDKSGLVKCYAKCDYGEAQSSAMIKYEHTVDEDELEKLRRERRDSLISELSKKEEVSKSLEPSAAKRKASAQEDQVVPEKQKAPSPVTIVTETEVPSLVFEPVYYQKCCEMARDAKNCDQMKGPSLERPSTLQYARNYLMPHTLTEERRCRSSTESYDHYIPDSPDFHSLPKSRSTGNANAWGTVHRKRTISDVHLFILNKLPMGGMREKMLKEIIDFNTPMSGLSPDLSDSALSVNSFTTPEHEFEGFPFRPESMADDGIPSSGLQISPERRLELMGGGEAESEDEITESISELPSFVGGIKPATRRKPTESSPVSGVERDKVDSSMPSMSSVPSEVFHAKTEESSTKTVCSVVVSFVLRFGHATTIRPDEEELEVHSPSAPGLFDPTRSLFLEKTTVKKKVVRKKKETTETSLSMETTKTTTGNGESSATTSVKKTVVKKNGTVESSSHSDKESGALRKGSGSRPGEIEEKRTEKKTTTQLKTVKKNDAAEKLQGRQVGQRKSASPFDVKLKRVTKKDEEDAGSGAETPESRSRRGTLDTQFAPRRGSAFPDPSSRRESVRRSSVDMRRQSVQDLLDKPITPLNATGGAGTPAKIVEVPDSVTVVENETAVMKCKVEGDPPPTFKWTKGLRELMPGGRFKHLTDGVENTVSLVMSKCRSQDDGSYTLSVENPHGSDSADVKLLVTSDQGLDFRAMLKHKQYQQKKDDKSESESKPMTEAERRQSLFPGKKVEKWERPLEDKTVQQQVDKIAEWKCIYSRPNAKIRWYKDKKEIFSGGLKYKIVIEKAVCTLIINNPEVDDSGKYTCEANGVPTTAQLTCLEPPMKYSFLNALPNTQEIYRTKQAVITCKVNNARAPVVWYRGGKEVSPTDSRFVIEKDAVGRCTLTIKCVEDSDQCEWMAKITNEVFSKVQVYVEEPRHTFVVPMKSQKCNEKETVTLECDVNDKDADVEWWHDGVKINIDNVKFVTQVLNRKRRLTINGARIEDHGEYKCTTKDDKTLGQLIVDALNKFIVKLQDVEVCEREDVVLRCETKDTKTPGVWSRNGKTITSMPGGKFETQSRGGVHTLKISKIELSEGDTYEIDTGGLHGSCAVTVYEAEKRPVLNWKPQKIEAEAGKPLVIKVPFSIKGTRRGDPKPQILRNGKPITDDMKDLVEVVIVGDVAEIRFKNPQKVDAGKWALELSNSGGTALAPFELFVKDKPKPPKGPLETTNVTAEGCDLKWKQAEPEEGAPVGRYVVEMQEGRSGNWVKIGETKGTEFQVKDLKEHGEYKFRVKAVNEMGASDPLTGESILAKNPFTVPGKPRNMEAIDIDKDHLTLQWIPPDSDGNAPIQEYIVERRERQEKDWHTVGMTPASGSGAHQLIDDKVVEGKEYYYRVRAVNKAGPGDPCDHGKAFKIKAKPAMPAFLCEIEDMTIKVGETIKYDVPIAGEPLPEVTWTVDGKQLKAIGRVKMSSERGKTVLKIENAERGDSGKFTISLKNPSGTASSTARVTVVGKPSPPQGPLSVKEICGDGATLSWKPPEDDGGDPLIEYVVEAQDIDEKGKFVPVGKVDASKTKLKVTGLKNKGNYKFRVKAVNKEGESEPLASDDYVQIKDPWDEPGKPGRPEITDYDANQISLAWDPPSKDGGAPIEAYIVEMKDPHTKEWVECARVPDNKATVKGLKEGDEYQFRVKAVNKAGPGRPSEPSAKQVAKPKFVPAWLKHDALKSMTVKAGQTVRWDVKIGGEPAPEVKWFKEGKAIDTAGTLSIEVKKNDHTILCISSAVRADCGNFRLTVKNSKGEDTESADLTVLDKPSRPKGPLEVSDIFEDNCNLSWKPPDDDGGEPIEYYEVEKLDTDTGRWVPCAKVKDTKAHITGLKKGQSYQFRVKAVNKEGHSDPLTTDSSTTAKNPYDEPGKPETPEITDWDVDRVNLAWEPPASDGGAPITDYIIEKKGKHSRDWSECGKVPGDKTEAEIRGLKEGEEYQFRVKAVNKAGPGEASDPSRKVVAKARNLKPHIDRESMKTVTIKVGQNCEFDVPVRGEPAPKTVWTFNDKEVDDAKIKIQHEDYKTHFSLRGAQRSHAGKYTLTATNPSGKDTHSVEVIVLGRPSEPMGPLEVSDVYEDRVTLDWKVPEDDGGCPIDHYEIEKMDQSTGRWVPCGRAEDTHAVVQNLQPGHQYLFRVRAVNKEGESDPLTTEAAILAKNPYETPGKVDKPKVADWDKDHVDLEWSTPEDGGAPIEEFLIEKKDSSGRWTEAAVVPAGTTKATIGDLTEGETYQFRISAKNKAGLGEASDPTDPVIAKPRHLAPHIHREDLEDTNVKVGSTVRFNVNIDGEPAPHVTWTFNGKPLTGTGVAIENVDYNSKFAIAKAKRAQSGSYTITATNDSGTDSVTIQIKVKGRPSKPTGPLEVSNVFEDNATLDWKPPEDDGGEPIDHYEIEKMDTRDGIWVPCGRSADTQFVAEGLQKGSHYKFRVKAVNAEGASDPLETDSAVLAKNPFDRPDKPGQPEATDWDNDHVDLQWAPPASDGGAPIEEYQIEKRSKYGRWEPAITVPGDQTKATVPDLTAGEEYEFRVVAVNKGGASDPSDASKPVIAKPRNLAPRIDRSNLGPLTIRAGQMINLDVAVDGEPPPTVTWTAPDGRELRHGGKTKLDNQDYRTKLQIRGTEREDSGTYTIRAVNCNGEDVATVKVNVIDKPSAPEGPLVVSDVHADHVKLDWKPPADDGGIPIDNYIIEKFDTSTGHWVPAAKTPGSDTSAVVEGLVPGHEYKFRVSAVNAEGESEPLETFETTLAKNPYDTPGKTGKPDIVDWDKDHVDLQWTPPINDGGAPVEEYIVEIKDKFSPFWTKAATVPADQTSAMVGNLKEGDEYEFRIRAKNKAGVGDPSEPSDTVIAKPRHLPPVIDRSAIEEIKVRAGQEFQLNIPVSGEPPPEIIWSFGGEPLESTDRMKITNVDYKTKFVVKRALRGDTGTYTILAQNENGKDTAEVKVTVLDRPGEPKGPLSASNVHEKGCDLEWKPPEDDGGAEISHYVVEKQDLNTGRWTTCGESPDTKFTVDDLTPGHEYKFRVKAVNRYGDSDPLETTKGVVAKNPFDTAGKPGTPEITDWDKDHADLEWTPPPDDGGAPIEKYIIEKMGPSGEWEAAAEVPADQTKCTVGNLKEGNAYQFRVKAVNKAGESTPSDPSRTLIAKARHLAPKIDRNMLHDIRIKAGGIIDFDVNVEGEPNPKIEWFINGSPLVSSDRTKIDNSTEHNTKLKTREATRNDSGTYKIVAVNDSGKDEAEVNVIVLDIPGTPNGPLDVRDIHKDGCTLRWGEPDDDGGSPISHYVIEKQEDDGRWVPCGESPDTKFKVNKLNEGHEYRFRVKAVNRQGQSKPLATNTSIVAKNPFDEPGKPEDVKVVDWDKDHMDIEWKPPANDGGAPIENYIVEKKDKFGDWVPCATVPGNCTKATAGSLIQGETYQFRVKAVNKAGPGEPSDATVPQVAKPRRLPPKINLGGLLDIRVKAGTPIRLDIDYEGEPDPTVTWKINDVVFGGNDRIEIIPAERASELYIPSSVRGDTGIYTIKVENEHGKDKASCQVTVLDVPSAPEGPMKISDIHKEGCTLAWNPPADNGGSDIVNYIVEKMDTSRGSWQQVGSFPGCEAKVNKLINGKEYKFRVCAVNLQGESKPLTSDEDIVARNQFDVPKPPEAPVVVDWDKDRIDIEWKPPTDNGGAPISQYVVEKKEKGSSLWVEAGKTGKTSFSATGLKPGTEYEFRVVAVNEAGPSDPSDPSDAQMAKARYVKPQIVTPTRKYKVKAGYSLTMDIEFIGSPDPTVEWKFNETNSVPTDLIVDAKSQTTSIFFPAAKRSESGNFTLKIKNEIGEDEGVFQVIVQDRPSPPVGPLEVSDINKDSCVLSWKPPEDDGGAEITNYVVERRDIKTNTWVPVTTFATGTQITVPKLHEGHEYEFRVMAENVYGRSDPLSTDGPVLIKDPFGTPGKPGQPEILDHDVDHIDIAWDPPRNDGGSPISHYDVERKDQKTGRWIKVNTAPVRGTKYSDDRVQPGHTYEYRVVAVNKAGSGEPSDASKLVTAKPMFEAPKFGLDIDGKEIRVRAGQPIDLTIPYTGSPEPQIKWSREGVTLNNIENTDTQTRLFVKESKRSDTGRYRIEATNKYGDADATVLISVIDRPAPPEGPITYPRVSRRTVSLEWKAPKDDGGSEITGYKIEYQEVGSTLWEKALDTINALSYTVRNLENGKQYRFRVRAENLVGLSEPVVGQPVTARDPFDPPGPPSTPEVTGYDSNQVSLKWNPPRDDGGAPISGYVVERFEKRGGGDWAPVKRAIINGTEATITGLAEGETYQFRVRAVNEAGEGPPSNGCDPVTCKPFVEIPGAPDQPRVGKITKNTAEITWNRPSKDGGAPIDGYIVQKRKSGEDDWTPVNTKPVKGTSLIADNLEEKGSYEFRVIAVNSAGESDPSKPSDMVIIQEQPDRPCLDLSGLKDITVRAGETITFSIPYSGGNPKPTADVFNGNQEIYEDDRTSIKVEDGKITFTTTAAKRADGGPYKINVQNRFGKDSAKLHVTVLDAPGKPTGPIAHTDVTGDAVTLHWSPPKDNGGDEVTNYVVEKKDPRTGEWVKVGQPVGTMCRVRNLDNGVSYEFRVRAENQYGVGEPLETSEPILVKNAFDPPGAPGVPEATSTSEDAICLQWTKPYSDGGAPIQGYIVEKREIGTNQWLKAAFGNIPDTRLRVTGLTPRKTYEFRVCAVNAAGPGAFSENSVPIMAAHAPMKPRIDMAMLTRDIIAHAGEPAKILVPYAASPMPKIVWKRDEITLDERDKRVEIETSDYLTQLRYRKCERGDSGTYTIYMENELGSDTGTVRLKVVDRPAPPEGPLETADICPDSCHLSWKAPKDDGGAPITNYIVEKCLIKSGAAEPKWEKLSSFVRNTECMAMNLVENERYLFRVRAENQYGISDPLDLPNPITAKYQFTVPGQPDPPTVRSMDRNWAELEWEAPTSNGGSRILGYNIQYRDANSTKWITANSQLISGNSFKVTGLRDLGEYEFRVIAKNAAGFSKPSSASDRVQLQPMFRPPGPPSQAHAESIGRNYVTLTWAPPIDDGGSKITGYIVEKRESGSNIWDVCSDYNVVTPEFTVPNLIEYRDYEFRIIAVNSVGKGIPSLPTSPIKIQEMAGSRPQIVVKPSDTAAPYNQRAVFTCEAVGRPAPTARWLRNGRELPDSARYRIEAHNDVFKLIIKEVWDIDAGDYTCEVSNMFGSDTATAALKVQAPPVIEKDVPNGIYPHGELIRLKIYFSGSAPFTHSLTLNQEDVNLDSDNIRLVDFDDHVLITIPSLTSKEAGRFEYTIRNDSGEASCGFWINVTGLPSAPVGPLQISGISQTEATLSWRPPTDDGGSRITNYVIEKRDVIKDEWAVVASAVRDLSFTVPGLFDSHEYEFRVSACNENGQGAPLTSEHSIIAKLPFDPPGPPSQPTVNNIGPDYVTLTWLRPQSDGGGRIRGYMIEKREKGTDIWQKCTQAPSVGNSFDIPNLIEGRTYEFRVAAVNDAGLSEFADAEPHLFISSDSGKTPEIVSPLSNLAGEHGRSVTFECEISGTPRPEYRWFKGTRELVDTSKYTILTKGDKQVLIINDLQPEDADEYTCRATNTVGSRSTRAQLQIREKPRVFVPPRYHGGYEVNKGETIELKIPFKSFPLPRARWMKDGEKIESGGKYSMNIDDRQATLTITNATREDFGQYRLVIENEVGTADGTVSVVVADRPEPPRFPIVENVLDEAVILSWKPPVLDGGALVTNYHIEKREVGTTQWVQCARSRYTYLTVEGLKPKATYEFRISAENIHGISRPCEPTAPVLIPGSNRRRHGYDVDDTGKKVRGKGATAENYDVYVIDVWKQYYPQPVETKRESVYDYYDILEEIGSGAFGVVHRCVERATGNTFAAKFVNTPHEADKETVRKEINTMSELRHPSLINLHDAFEDEEEMVMIYEFMSGGELFEKVSDEKNRMSEEEAIDYMRQVCNALRHMHEMNYVHLDLKPENIMFTTKKSNQLKLIDFGLTAKLDPRQSVKVTTGTAEFAAPEIASGKPVGFYTDMWSVGVLSYILLSGLSPFGGENDEETLKNVKACDWNMDDPAFGSISDNAKDFIRKLLQAEPNERMNIHEALDHPWLCNELAGTPETIPSSRYTNVRDRVRNRYDAWPEPNPPLGRVANFSSLRKHRPLEYHMHDSWFDRSDAQPRFIIKPFSTSCAEGQSANFYCRVIAASPPIITWHKDNRELKQSVKYMKKYNDNDYALTINRVKMDDRGEYTVRANNSYGSKEEVVFLNVHKTTEPFESKPLEPARKPAPLPEVVEFKEKLSAPTFSFHLRPRLIQKNHQCKLICSVQGNPAPKIEWLKDGHPVDESRVQVTYRSGVCTLEIFNSRMEDAGTYTCRASNDVGEHSTECQLTVQGRGGEPIPLPTVRTRRVYDSLRIGGDVERSRSSSDIASRLLRTTPTRRAVDDIRLEPSANVPTFDRSLANVDVEETENAEFSCLISGKPEPLVEWLRNGEKISPDERFITSFAAGRATLRVIGASADDEGEYCCKASNSAGSETCKAVLTVKKREPITNGNGVLPNGNALTDEHVEAPSEEITATKTEKESKVEDEGEQVNHVEKKPLKKKKARVV</sequence>
<evidence type="ECO:0000259" key="26">
    <source>
        <dbReference type="PROSITE" id="PS50011"/>
    </source>
</evidence>
<evidence type="ECO:0000256" key="5">
    <source>
        <dbReference type="ARBA" id="ARBA00022433"/>
    </source>
</evidence>
<feature type="domain" description="Ig-like" evidence="27">
    <location>
        <begin position="5"/>
        <end position="97"/>
    </location>
</feature>
<dbReference type="InterPro" id="IPR007110">
    <property type="entry name" value="Ig-like_dom"/>
</dbReference>
<evidence type="ECO:0000256" key="4">
    <source>
        <dbReference type="ARBA" id="ARBA00012513"/>
    </source>
</evidence>
<evidence type="ECO:0000256" key="11">
    <source>
        <dbReference type="ARBA" id="ARBA00022737"/>
    </source>
</evidence>
<feature type="domain" description="Fibronectin type-III" evidence="28">
    <location>
        <begin position="1838"/>
        <end position="1938"/>
    </location>
</feature>
<dbReference type="InterPro" id="IPR003598">
    <property type="entry name" value="Ig_sub2"/>
</dbReference>
<feature type="domain" description="Ig-like" evidence="27">
    <location>
        <begin position="5682"/>
        <end position="5772"/>
    </location>
</feature>
<feature type="compositionally biased region" description="Basic and acidic residues" evidence="25">
    <location>
        <begin position="1022"/>
        <end position="1031"/>
    </location>
</feature>
<evidence type="ECO:0000256" key="21">
    <source>
        <dbReference type="ARBA" id="ARBA00023319"/>
    </source>
</evidence>
<feature type="compositionally biased region" description="Basic and acidic residues" evidence="25">
    <location>
        <begin position="333"/>
        <end position="345"/>
    </location>
</feature>
<keyword evidence="13" id="KW-0418">Kinase</keyword>
<dbReference type="GO" id="GO:0046872">
    <property type="term" value="F:metal ion binding"/>
    <property type="evidence" value="ECO:0007669"/>
    <property type="project" value="UniProtKB-KW"/>
</dbReference>
<dbReference type="Gene3D" id="1.10.510.10">
    <property type="entry name" value="Transferase(Phosphotransferase) domain 1"/>
    <property type="match status" value="1"/>
</dbReference>
<dbReference type="CDD" id="cd00096">
    <property type="entry name" value="Ig"/>
    <property type="match status" value="5"/>
</dbReference>
<feature type="domain" description="Ig-like" evidence="27">
    <location>
        <begin position="2230"/>
        <end position="2325"/>
    </location>
</feature>
<evidence type="ECO:0000256" key="23">
    <source>
        <dbReference type="ARBA" id="ARBA00048679"/>
    </source>
</evidence>
<dbReference type="FunFam" id="2.60.40.10:FF:000557">
    <property type="entry name" value="Myosin binding protein Ha"/>
    <property type="match status" value="1"/>
</dbReference>
<dbReference type="InterPro" id="IPR013098">
    <property type="entry name" value="Ig_I-set"/>
</dbReference>
<dbReference type="Pfam" id="PF07679">
    <property type="entry name" value="I-set"/>
    <property type="match status" value="26"/>
</dbReference>
<comment type="cofactor">
    <cofactor evidence="1">
        <name>Mg(2+)</name>
        <dbReference type="ChEBI" id="CHEBI:18420"/>
    </cofactor>
</comment>
<dbReference type="GO" id="GO:0051239">
    <property type="term" value="P:regulation of multicellular organismal process"/>
    <property type="evidence" value="ECO:0007669"/>
    <property type="project" value="UniProtKB-ARBA"/>
</dbReference>
<feature type="domain" description="Fibronectin type-III" evidence="28">
    <location>
        <begin position="3315"/>
        <end position="3410"/>
    </location>
</feature>
<dbReference type="Gene3D" id="3.30.200.20">
    <property type="entry name" value="Phosphorylase Kinase, domain 1"/>
    <property type="match status" value="1"/>
</dbReference>
<gene>
    <name evidence="29" type="ORF">QR680_003339</name>
</gene>
<feature type="domain" description="Fibronectin type-III" evidence="28">
    <location>
        <begin position="2919"/>
        <end position="3012"/>
    </location>
</feature>
<keyword evidence="11" id="KW-0677">Repeat</keyword>
<feature type="domain" description="Fibronectin type-III" evidence="28">
    <location>
        <begin position="4390"/>
        <end position="4484"/>
    </location>
</feature>
<feature type="compositionally biased region" description="Basic and acidic residues" evidence="25">
    <location>
        <begin position="584"/>
        <end position="593"/>
    </location>
</feature>
<evidence type="ECO:0000256" key="25">
    <source>
        <dbReference type="SAM" id="MobiDB-lite"/>
    </source>
</evidence>
<keyword evidence="14" id="KW-0106">Calcium</keyword>
<feature type="region of interest" description="Disordered" evidence="25">
    <location>
        <begin position="584"/>
        <end position="618"/>
    </location>
</feature>
<dbReference type="GO" id="GO:0005516">
    <property type="term" value="F:calmodulin binding"/>
    <property type="evidence" value="ECO:0007669"/>
    <property type="project" value="UniProtKB-KW"/>
</dbReference>
<dbReference type="GO" id="GO:0007155">
    <property type="term" value="P:cell adhesion"/>
    <property type="evidence" value="ECO:0007669"/>
    <property type="project" value="UniProtKB-KW"/>
</dbReference>
<evidence type="ECO:0000256" key="10">
    <source>
        <dbReference type="ARBA" id="ARBA00022723"/>
    </source>
</evidence>
<keyword evidence="17" id="KW-0112">Calmodulin-binding</keyword>
<evidence type="ECO:0000259" key="27">
    <source>
        <dbReference type="PROSITE" id="PS50835"/>
    </source>
</evidence>
<reference evidence="29" key="1">
    <citation type="submission" date="2023-06" db="EMBL/GenBank/DDBJ databases">
        <title>Genomic analysis of the entomopathogenic nematode Steinernema hermaphroditum.</title>
        <authorList>
            <person name="Schwarz E.M."/>
            <person name="Heppert J.K."/>
            <person name="Baniya A."/>
            <person name="Schwartz H.T."/>
            <person name="Tan C.-H."/>
            <person name="Antoshechkin I."/>
            <person name="Sternberg P.W."/>
            <person name="Goodrich-Blair H."/>
            <person name="Dillman A.R."/>
        </authorList>
    </citation>
    <scope>NUCLEOTIDE SEQUENCE</scope>
    <source>
        <strain evidence="29">PS9179</strain>
        <tissue evidence="29">Whole animal</tissue>
    </source>
</reference>
<feature type="compositionally biased region" description="Polar residues" evidence="25">
    <location>
        <begin position="261"/>
        <end position="270"/>
    </location>
</feature>
<evidence type="ECO:0000256" key="14">
    <source>
        <dbReference type="ARBA" id="ARBA00022837"/>
    </source>
</evidence>
<dbReference type="PANTHER" id="PTHR14340:SF9">
    <property type="entry name" value="FIBRONECTIN TYPE-III DOMAIN-CONTAINING PROTEIN"/>
    <property type="match status" value="1"/>
</dbReference>
<feature type="domain" description="Ig-like" evidence="27">
    <location>
        <begin position="111"/>
        <end position="204"/>
    </location>
</feature>
<feature type="domain" description="Fibronectin type-III" evidence="28">
    <location>
        <begin position="4098"/>
        <end position="4191"/>
    </location>
</feature>
<keyword evidence="5" id="KW-0787">Thick filament</keyword>
<dbReference type="SUPFAM" id="SSF49265">
    <property type="entry name" value="Fibronectin type III"/>
    <property type="match status" value="17"/>
</dbReference>
<feature type="compositionally biased region" description="Basic and acidic residues" evidence="25">
    <location>
        <begin position="7130"/>
        <end position="7150"/>
    </location>
</feature>
<evidence type="ECO:0000256" key="2">
    <source>
        <dbReference type="ARBA" id="ARBA00004496"/>
    </source>
</evidence>
<dbReference type="GO" id="GO:0048738">
    <property type="term" value="P:cardiac muscle tissue development"/>
    <property type="evidence" value="ECO:0007669"/>
    <property type="project" value="TreeGrafter"/>
</dbReference>
<feature type="domain" description="Fibronectin type-III" evidence="28">
    <location>
        <begin position="4781"/>
        <end position="4877"/>
    </location>
</feature>
<feature type="domain" description="Fibronectin type-III" evidence="28">
    <location>
        <begin position="2035"/>
        <end position="2132"/>
    </location>
</feature>
<feature type="domain" description="Ig-like" evidence="27">
    <location>
        <begin position="4002"/>
        <end position="4091"/>
    </location>
</feature>
<feature type="region of interest" description="Disordered" evidence="25">
    <location>
        <begin position="1577"/>
        <end position="1596"/>
    </location>
</feature>
<feature type="domain" description="Fibronectin type-III" evidence="28">
    <location>
        <begin position="2138"/>
        <end position="2230"/>
    </location>
</feature>